<gene>
    <name evidence="2" type="ORF">CCM_05151</name>
</gene>
<feature type="compositionally biased region" description="Low complexity" evidence="1">
    <location>
        <begin position="49"/>
        <end position="62"/>
    </location>
</feature>
<dbReference type="EMBL" id="JH126402">
    <property type="protein sequence ID" value="EGX90994.1"/>
    <property type="molecule type" value="Genomic_DNA"/>
</dbReference>
<dbReference type="InParanoid" id="G3JI41"/>
<sequence length="133" mass="14534">MPGSQIRGIDSVLKGRSPPEPWSSVTTISARLEPRGGQPRFHNPVPTCGAHLGSSSHHQSSGIDGKPCQWGLGSSPTSKQCPQSCNVSLSMGQKDRAMGSAHLAHPLKYMYQTLLYDIHLAMNQFCREMRYAE</sequence>
<dbReference type="GeneID" id="18167170"/>
<dbReference type="AlphaFoldDB" id="G3JI41"/>
<dbReference type="Proteomes" id="UP000001610">
    <property type="component" value="Unassembled WGS sequence"/>
</dbReference>
<dbReference type="HOGENOM" id="CLU_1906637_0_0_1"/>
<accession>G3JI41</accession>
<keyword evidence="3" id="KW-1185">Reference proteome</keyword>
<name>G3JI41_CORMM</name>
<dbReference type="KEGG" id="cmt:CCM_05151"/>
<feature type="region of interest" description="Disordered" evidence="1">
    <location>
        <begin position="1"/>
        <end position="69"/>
    </location>
</feature>
<proteinExistence type="predicted"/>
<organism evidence="2 3">
    <name type="scientific">Cordyceps militaris (strain CM01)</name>
    <name type="common">Caterpillar fungus</name>
    <dbReference type="NCBI Taxonomy" id="983644"/>
    <lineage>
        <taxon>Eukaryota</taxon>
        <taxon>Fungi</taxon>
        <taxon>Dikarya</taxon>
        <taxon>Ascomycota</taxon>
        <taxon>Pezizomycotina</taxon>
        <taxon>Sordariomycetes</taxon>
        <taxon>Hypocreomycetidae</taxon>
        <taxon>Hypocreales</taxon>
        <taxon>Cordycipitaceae</taxon>
        <taxon>Cordyceps</taxon>
    </lineage>
</organism>
<protein>
    <submittedName>
        <fullName evidence="2">Uncharacterized protein</fullName>
    </submittedName>
</protein>
<evidence type="ECO:0000313" key="3">
    <source>
        <dbReference type="Proteomes" id="UP000001610"/>
    </source>
</evidence>
<dbReference type="VEuPathDB" id="FungiDB:CCM_05151"/>
<dbReference type="RefSeq" id="XP_006670359.1">
    <property type="nucleotide sequence ID" value="XM_006670296.1"/>
</dbReference>
<evidence type="ECO:0000256" key="1">
    <source>
        <dbReference type="SAM" id="MobiDB-lite"/>
    </source>
</evidence>
<reference evidence="2 3" key="1">
    <citation type="journal article" date="2011" name="Genome Biol.">
        <title>Genome sequence of the insect pathogenic fungus Cordyceps militaris, a valued traditional Chinese medicine.</title>
        <authorList>
            <person name="Zheng P."/>
            <person name="Xia Y."/>
            <person name="Xiao G."/>
            <person name="Xiong C."/>
            <person name="Hu X."/>
            <person name="Zhang S."/>
            <person name="Zheng H."/>
            <person name="Huang Y."/>
            <person name="Zhou Y."/>
            <person name="Wang S."/>
            <person name="Zhao G.P."/>
            <person name="Liu X."/>
            <person name="St Leger R.J."/>
            <person name="Wang C."/>
        </authorList>
    </citation>
    <scope>NUCLEOTIDE SEQUENCE [LARGE SCALE GENOMIC DNA]</scope>
    <source>
        <strain evidence="2 3">CM01</strain>
    </source>
</reference>
<evidence type="ECO:0000313" key="2">
    <source>
        <dbReference type="EMBL" id="EGX90994.1"/>
    </source>
</evidence>